<dbReference type="SUPFAM" id="SSF52821">
    <property type="entry name" value="Rhodanese/Cell cycle control phosphatase"/>
    <property type="match status" value="1"/>
</dbReference>
<dbReference type="OrthoDB" id="566238at2759"/>
<evidence type="ECO:0000313" key="2">
    <source>
        <dbReference type="EMBL" id="OMH84923.1"/>
    </source>
</evidence>
<proteinExistence type="predicted"/>
<organism evidence="2 3">
    <name type="scientific">Zancudomyces culisetae</name>
    <name type="common">Gut fungus</name>
    <name type="synonym">Smittium culisetae</name>
    <dbReference type="NCBI Taxonomy" id="1213189"/>
    <lineage>
        <taxon>Eukaryota</taxon>
        <taxon>Fungi</taxon>
        <taxon>Fungi incertae sedis</taxon>
        <taxon>Zoopagomycota</taxon>
        <taxon>Kickxellomycotina</taxon>
        <taxon>Harpellomycetes</taxon>
        <taxon>Harpellales</taxon>
        <taxon>Legeriomycetaceae</taxon>
        <taxon>Zancudomyces</taxon>
    </lineage>
</organism>
<protein>
    <submittedName>
        <fullName evidence="2">Putative thiosulfate sulfurtransferase, mitochondrial</fullName>
    </submittedName>
</protein>
<dbReference type="InterPro" id="IPR001763">
    <property type="entry name" value="Rhodanese-like_dom"/>
</dbReference>
<feature type="domain" description="Rhodanese" evidence="1">
    <location>
        <begin position="19"/>
        <end position="120"/>
    </location>
</feature>
<evidence type="ECO:0000313" key="3">
    <source>
        <dbReference type="Proteomes" id="UP000188320"/>
    </source>
</evidence>
<dbReference type="GO" id="GO:0005739">
    <property type="term" value="C:mitochondrion"/>
    <property type="evidence" value="ECO:0007669"/>
    <property type="project" value="TreeGrafter"/>
</dbReference>
<reference evidence="3" key="1">
    <citation type="submission" date="2017-01" db="EMBL/GenBank/DDBJ databases">
        <authorList>
            <person name="Wang Y."/>
            <person name="White M."/>
            <person name="Kvist S."/>
            <person name="Moncalvo J.-M."/>
        </authorList>
    </citation>
    <scope>NUCLEOTIDE SEQUENCE [LARGE SCALE GENOMIC DNA]</scope>
    <source>
        <strain evidence="3">COL-18-3</strain>
    </source>
</reference>
<dbReference type="PROSITE" id="PS50206">
    <property type="entry name" value="RHODANESE_3"/>
    <property type="match status" value="1"/>
</dbReference>
<name>A0A1R1PVD8_ZANCU</name>
<dbReference type="InterPro" id="IPR036873">
    <property type="entry name" value="Rhodanese-like_dom_sf"/>
</dbReference>
<dbReference type="Pfam" id="PF00581">
    <property type="entry name" value="Rhodanese"/>
    <property type="match status" value="1"/>
</dbReference>
<dbReference type="PANTHER" id="PTHR44086">
    <property type="entry name" value="THIOSULFATE SULFURTRANSFERASE RDL2, MITOCHONDRIAL-RELATED"/>
    <property type="match status" value="1"/>
</dbReference>
<dbReference type="AlphaFoldDB" id="A0A1R1PVD8"/>
<comment type="caution">
    <text evidence="2">The sequence shown here is derived from an EMBL/GenBank/DDBJ whole genome shotgun (WGS) entry which is preliminary data.</text>
</comment>
<dbReference type="EMBL" id="LSSK01000130">
    <property type="protein sequence ID" value="OMH84923.1"/>
    <property type="molecule type" value="Genomic_DNA"/>
</dbReference>
<gene>
    <name evidence="2" type="ORF">AX774_g1536</name>
</gene>
<dbReference type="Proteomes" id="UP000188320">
    <property type="component" value="Unassembled WGS sequence"/>
</dbReference>
<dbReference type="Gene3D" id="3.40.250.10">
    <property type="entry name" value="Rhodanese-like domain"/>
    <property type="match status" value="1"/>
</dbReference>
<evidence type="ECO:0000259" key="1">
    <source>
        <dbReference type="PROSITE" id="PS50206"/>
    </source>
</evidence>
<dbReference type="PANTHER" id="PTHR44086:SF10">
    <property type="entry name" value="THIOSULFATE SULFURTRANSFERASE_RHODANESE-LIKE DOMAIN-CONTAINING PROTEIN 3"/>
    <property type="match status" value="1"/>
</dbReference>
<accession>A0A1R1PVD8</accession>
<dbReference type="GO" id="GO:0004792">
    <property type="term" value="F:thiosulfate-cyanide sulfurtransferase activity"/>
    <property type="evidence" value="ECO:0007669"/>
    <property type="project" value="TreeGrafter"/>
</dbReference>
<dbReference type="SMART" id="SM00450">
    <property type="entry name" value="RHOD"/>
    <property type="match status" value="1"/>
</dbReference>
<sequence length="121" mass="13474">MSHTTIGYEEVCQISKKEKLPGATIIDVRNPGEYGSGHIPGAHNIPHTEISAALQLNDDEFEKKYNFKRPQKNDQDHPVVLYCLAGKRCLMAADAMQSLGYSSGVLVYENSWNEYSKKSGL</sequence>
<keyword evidence="2" id="KW-0808">Transferase</keyword>
<keyword evidence="3" id="KW-1185">Reference proteome</keyword>